<evidence type="ECO:0000256" key="1">
    <source>
        <dbReference type="SAM" id="MobiDB-lite"/>
    </source>
</evidence>
<dbReference type="AlphaFoldDB" id="A0A6J4MEV6"/>
<feature type="compositionally biased region" description="Polar residues" evidence="1">
    <location>
        <begin position="1"/>
        <end position="10"/>
    </location>
</feature>
<proteinExistence type="predicted"/>
<evidence type="ECO:0000313" key="2">
    <source>
        <dbReference type="EMBL" id="CAA9357429.1"/>
    </source>
</evidence>
<protein>
    <submittedName>
        <fullName evidence="2">Uncharacterized protein</fullName>
    </submittedName>
</protein>
<name>A0A6J4MEV6_9CHLR</name>
<gene>
    <name evidence="2" type="ORF">AVDCRST_MAG93-7431</name>
</gene>
<reference evidence="2" key="1">
    <citation type="submission" date="2020-02" db="EMBL/GenBank/DDBJ databases">
        <authorList>
            <person name="Meier V. D."/>
        </authorList>
    </citation>
    <scope>NUCLEOTIDE SEQUENCE</scope>
    <source>
        <strain evidence="2">AVDCRST_MAG93</strain>
    </source>
</reference>
<sequence length="37" mass="3840">MNSLKESNGAPTARSDVARDGMRDGLRSASSMAAECP</sequence>
<dbReference type="EMBL" id="CADCTR010002510">
    <property type="protein sequence ID" value="CAA9357429.1"/>
    <property type="molecule type" value="Genomic_DNA"/>
</dbReference>
<organism evidence="2">
    <name type="scientific">uncultured Chloroflexia bacterium</name>
    <dbReference type="NCBI Taxonomy" id="1672391"/>
    <lineage>
        <taxon>Bacteria</taxon>
        <taxon>Bacillati</taxon>
        <taxon>Chloroflexota</taxon>
        <taxon>Chloroflexia</taxon>
        <taxon>environmental samples</taxon>
    </lineage>
</organism>
<feature type="region of interest" description="Disordered" evidence="1">
    <location>
        <begin position="1"/>
        <end position="37"/>
    </location>
</feature>
<feature type="compositionally biased region" description="Basic and acidic residues" evidence="1">
    <location>
        <begin position="16"/>
        <end position="26"/>
    </location>
</feature>
<accession>A0A6J4MEV6</accession>